<feature type="domain" description="HTH araC/xylS-type" evidence="5">
    <location>
        <begin position="450"/>
        <end position="548"/>
    </location>
</feature>
<reference evidence="8" key="1">
    <citation type="journal article" date="2019" name="Int. J. Syst. Evol. Microbiol.">
        <title>The Global Catalogue of Microorganisms (GCM) 10K type strain sequencing project: providing services to taxonomists for standard genome sequencing and annotation.</title>
        <authorList>
            <consortium name="The Broad Institute Genomics Platform"/>
            <consortium name="The Broad Institute Genome Sequencing Center for Infectious Disease"/>
            <person name="Wu L."/>
            <person name="Ma J."/>
        </authorList>
    </citation>
    <scope>NUCLEOTIDE SEQUENCE [LARGE SCALE GENOMIC DNA]</scope>
    <source>
        <strain evidence="8">CGMCC 1.18575</strain>
    </source>
</reference>
<gene>
    <name evidence="7" type="ORF">ACFPOF_31095</name>
</gene>
<dbReference type="InterPro" id="IPR018062">
    <property type="entry name" value="HTH_AraC-typ_CS"/>
</dbReference>
<dbReference type="PRINTS" id="PR00032">
    <property type="entry name" value="HTHARAC"/>
</dbReference>
<dbReference type="PANTHER" id="PTHR43280">
    <property type="entry name" value="ARAC-FAMILY TRANSCRIPTIONAL REGULATOR"/>
    <property type="match status" value="1"/>
</dbReference>
<dbReference type="Proteomes" id="UP001596113">
    <property type="component" value="Unassembled WGS sequence"/>
</dbReference>
<dbReference type="SUPFAM" id="SSF52172">
    <property type="entry name" value="CheY-like"/>
    <property type="match status" value="1"/>
</dbReference>
<dbReference type="RefSeq" id="WP_378139643.1">
    <property type="nucleotide sequence ID" value="NZ_JBHSMI010000067.1"/>
</dbReference>
<evidence type="ECO:0000256" key="1">
    <source>
        <dbReference type="ARBA" id="ARBA00023015"/>
    </source>
</evidence>
<dbReference type="InterPro" id="IPR009057">
    <property type="entry name" value="Homeodomain-like_sf"/>
</dbReference>
<proteinExistence type="predicted"/>
<dbReference type="SUPFAM" id="SSF46689">
    <property type="entry name" value="Homeodomain-like"/>
    <property type="match status" value="2"/>
</dbReference>
<dbReference type="PANTHER" id="PTHR43280:SF2">
    <property type="entry name" value="HTH-TYPE TRANSCRIPTIONAL REGULATOR EXSA"/>
    <property type="match status" value="1"/>
</dbReference>
<feature type="modified residue" description="4-aspartylphosphate" evidence="4">
    <location>
        <position position="55"/>
    </location>
</feature>
<keyword evidence="1" id="KW-0805">Transcription regulation</keyword>
<evidence type="ECO:0000259" key="6">
    <source>
        <dbReference type="PROSITE" id="PS50110"/>
    </source>
</evidence>
<dbReference type="Pfam" id="PF00072">
    <property type="entry name" value="Response_reg"/>
    <property type="match status" value="1"/>
</dbReference>
<evidence type="ECO:0000256" key="2">
    <source>
        <dbReference type="ARBA" id="ARBA00023125"/>
    </source>
</evidence>
<keyword evidence="8" id="KW-1185">Reference proteome</keyword>
<name>A0ABW0I7G3_9BACL</name>
<dbReference type="InterPro" id="IPR018060">
    <property type="entry name" value="HTH_AraC"/>
</dbReference>
<feature type="domain" description="Response regulatory" evidence="6">
    <location>
        <begin position="3"/>
        <end position="120"/>
    </location>
</feature>
<organism evidence="7 8">
    <name type="scientific">Cohnella soli</name>
    <dbReference type="NCBI Taxonomy" id="425005"/>
    <lineage>
        <taxon>Bacteria</taxon>
        <taxon>Bacillati</taxon>
        <taxon>Bacillota</taxon>
        <taxon>Bacilli</taxon>
        <taxon>Bacillales</taxon>
        <taxon>Paenibacillaceae</taxon>
        <taxon>Cohnella</taxon>
    </lineage>
</organism>
<evidence type="ECO:0000259" key="5">
    <source>
        <dbReference type="PROSITE" id="PS01124"/>
    </source>
</evidence>
<evidence type="ECO:0000256" key="3">
    <source>
        <dbReference type="ARBA" id="ARBA00023163"/>
    </source>
</evidence>
<evidence type="ECO:0000313" key="8">
    <source>
        <dbReference type="Proteomes" id="UP001596113"/>
    </source>
</evidence>
<dbReference type="Gene3D" id="3.40.50.2300">
    <property type="match status" value="1"/>
</dbReference>
<dbReference type="PROSITE" id="PS50110">
    <property type="entry name" value="RESPONSE_REGULATORY"/>
    <property type="match status" value="1"/>
</dbReference>
<dbReference type="InterPro" id="IPR020449">
    <property type="entry name" value="Tscrpt_reg_AraC-type_HTH"/>
</dbReference>
<keyword evidence="4" id="KW-0597">Phosphoprotein</keyword>
<comment type="caution">
    <text evidence="7">The sequence shown here is derived from an EMBL/GenBank/DDBJ whole genome shotgun (WGS) entry which is preliminary data.</text>
</comment>
<evidence type="ECO:0000256" key="4">
    <source>
        <dbReference type="PROSITE-ProRule" id="PRU00169"/>
    </source>
</evidence>
<dbReference type="SMART" id="SM00342">
    <property type="entry name" value="HTH_ARAC"/>
    <property type="match status" value="1"/>
</dbReference>
<dbReference type="EMBL" id="JBHSMI010000067">
    <property type="protein sequence ID" value="MFC5407197.1"/>
    <property type="molecule type" value="Genomic_DNA"/>
</dbReference>
<dbReference type="Pfam" id="PF12833">
    <property type="entry name" value="HTH_18"/>
    <property type="match status" value="1"/>
</dbReference>
<dbReference type="InterPro" id="IPR001789">
    <property type="entry name" value="Sig_transdc_resp-reg_receiver"/>
</dbReference>
<protein>
    <submittedName>
        <fullName evidence="7">Response regulator</fullName>
    </submittedName>
</protein>
<evidence type="ECO:0000313" key="7">
    <source>
        <dbReference type="EMBL" id="MFC5407197.1"/>
    </source>
</evidence>
<dbReference type="Gene3D" id="1.10.10.60">
    <property type="entry name" value="Homeodomain-like"/>
    <property type="match status" value="1"/>
</dbReference>
<dbReference type="InterPro" id="IPR011006">
    <property type="entry name" value="CheY-like_superfamily"/>
</dbReference>
<keyword evidence="3" id="KW-0804">Transcription</keyword>
<sequence>MNSVLFVDDEPLIVDNLFHFLAGIEEMDLLLWKAYSALEAIDIMQNNRIDILFTDVRMPGMSGLELIGHVRKHWPRCKVVFLSGYSDYEYLQTALRHDAFDYLLKPVDNLTIVDVLRRVISEFESEIQTLDVITRAEQQLRRALNLLQNEFLDGLLKGGPLPTADIRIQVRDLEIPLDPNHSVILLIGRVDRWPTHQHKRDKLLLQYAIGNIVEEYVNDKCRFVSHSDERYVVWLFQTHYESAGQGEEVRDMAKFQWYLNELLEKIQQTIRQYLHLPVSFVLSKPDVSWQQIPHTYGIMCELMQRGIGLDEQIIMIEQADDMLAQFPEKELAPQDVQRHMSRLANLLETDDKATFQDELMRFFRSMQQSVFLDYAFQLEIYSRISTMFLSFMNGRKMTAALGGQIDLDDLTHYRKHVNWSALEEYFLNLSTLIFSYADTERKDQKKEIVYKVDAYIVNSLNRNISLTELAKQVHLSPYYLSRLYHMEKGVSLFESIKELKLSRAKELLLREGYKVQDVAIELGFDNVPYFTRFFKKHIGITPMDYKQSNKV</sequence>
<dbReference type="PROSITE" id="PS01124">
    <property type="entry name" value="HTH_ARAC_FAMILY_2"/>
    <property type="match status" value="1"/>
</dbReference>
<keyword evidence="2" id="KW-0238">DNA-binding</keyword>
<accession>A0ABW0I7G3</accession>
<dbReference type="SMART" id="SM00448">
    <property type="entry name" value="REC"/>
    <property type="match status" value="1"/>
</dbReference>
<dbReference type="CDD" id="cd17536">
    <property type="entry name" value="REC_YesN-like"/>
    <property type="match status" value="1"/>
</dbReference>
<dbReference type="PROSITE" id="PS00041">
    <property type="entry name" value="HTH_ARAC_FAMILY_1"/>
    <property type="match status" value="1"/>
</dbReference>